<sequence>MDKQTAANAWEHKGDSAPNQLKFNRIIKRNQIFTQNLASVLSDTKRSKAEVAAFFTRHWGEHFVPQKTLCSAPTIPKISLEHFRHYLDNTAKKHRQYLRVRKTLQRGNGHLIGEQIASDEIPSIFFSSAFSYRDSATFEAVFLEPRHGDSDKIISGAEQRRGAVGVVGSLYRPASCGSLSSMQSVQMSIAPAAEACHGRMFRGCHRLQMRLEHFDDTVGMLLNQQLEAKNEHFWKIINSYGALKADLEMAIERTLMARDRLSKSKRELCERSERILALHQAKTNRQRMLARLNEIACLRDAQTTVQILLSQGDIPRALECIDMAKEVLANDLLGVNCFRHLDSQLDELIVAIGKVLREEFLSLIQKEFAWPIEERKTEDRKQREEEMRRVVSSLLRCGEFRFILVLRGEIEEGVKNTTRQVVKSRLLEYVHNNSAVGVGIGPSSFSEQIGLLSDEHWELTLLAVLHSLTILCHSVLTIQNLVALAADQFDDGGSIASSKKALPRVRSSTEVLNPQRVIRRRESICTSASAPNQIDQTEETHLITQCEQKEGNTEQMEGQRAADDAKDRQQSVQSDRTRQKCPTLGGLLALPCRDISQLRIAVPLLISHAIQISEERVAKLISARYKDTVLEHCRPKHFHKICQLATDAVERWNKIAAEGKDGPFSADGNGTHRSPVFATIHQQTAKFISKFSEAKRRFFNERIDTEPWQPSRIPYIYQRIVDKFRLSGALGDVEENVEDEHEDDDDEREGNRDYLVLGGNKRFIVVGSATSLLRVLAQYSDLLLLFPQCSMELTMDIVQILKAFNSRTCQLILGAGARQLVGLKMISVKHLALALRSLQFIAQFIPTLRQTFLKQLPSDRHTLLRYFDQTQRDFEDHEGEIKGKMLGLMDRELIGALEEWKLEGKVPTAAFQQIVMQIGKFYSSYSAVMPAELTTEILLKIHENFKLYLRQHLNSRGISPHDSIAYGMAGQDFAYYIENVRALPDCKSFPVDTIGDVIQHKPST</sequence>
<accession>A0ABD2KEH2</accession>
<protein>
    <recommendedName>
        <fullName evidence="3">Vacuolar protein sorting-associated protein 54</fullName>
    </recommendedName>
</protein>
<evidence type="ECO:0000259" key="9">
    <source>
        <dbReference type="Pfam" id="PF07928"/>
    </source>
</evidence>
<dbReference type="InterPro" id="IPR019515">
    <property type="entry name" value="VPS54_N"/>
</dbReference>
<name>A0ABD2KEH2_9BILA</name>
<evidence type="ECO:0000256" key="5">
    <source>
        <dbReference type="ARBA" id="ARBA00022927"/>
    </source>
</evidence>
<comment type="caution">
    <text evidence="11">The sequence shown here is derived from an EMBL/GenBank/DDBJ whole genome shotgun (WGS) entry which is preliminary data.</text>
</comment>
<feature type="domain" description="Vacuolar protein sorting-associated protein 54 C-terminal" evidence="9">
    <location>
        <begin position="760"/>
        <end position="890"/>
    </location>
</feature>
<dbReference type="PANTHER" id="PTHR12965">
    <property type="entry name" value="VACUOLAR PROTEIN SORTING 54"/>
    <property type="match status" value="1"/>
</dbReference>
<comment type="similarity">
    <text evidence="2">Belongs to the VPS54 family.</text>
</comment>
<comment type="subcellular location">
    <subcellularLocation>
        <location evidence="1">Golgi apparatus</location>
        <location evidence="1">trans-Golgi network</location>
    </subcellularLocation>
</comment>
<evidence type="ECO:0000259" key="10">
    <source>
        <dbReference type="Pfam" id="PF10475"/>
    </source>
</evidence>
<evidence type="ECO:0000256" key="6">
    <source>
        <dbReference type="ARBA" id="ARBA00023034"/>
    </source>
</evidence>
<evidence type="ECO:0000256" key="2">
    <source>
        <dbReference type="ARBA" id="ARBA00009150"/>
    </source>
</evidence>
<evidence type="ECO:0000256" key="8">
    <source>
        <dbReference type="SAM" id="MobiDB-lite"/>
    </source>
</evidence>
<dbReference type="Gene3D" id="6.10.250.860">
    <property type="match status" value="1"/>
</dbReference>
<keyword evidence="7" id="KW-0175">Coiled coil</keyword>
<keyword evidence="6" id="KW-0333">Golgi apparatus</keyword>
<dbReference type="Pfam" id="PF07928">
    <property type="entry name" value="Vps54"/>
    <property type="match status" value="1"/>
</dbReference>
<dbReference type="AlphaFoldDB" id="A0ABD2KEH2"/>
<evidence type="ECO:0000256" key="7">
    <source>
        <dbReference type="ARBA" id="ARBA00023054"/>
    </source>
</evidence>
<evidence type="ECO:0000313" key="12">
    <source>
        <dbReference type="Proteomes" id="UP001620626"/>
    </source>
</evidence>
<dbReference type="GO" id="GO:0015031">
    <property type="term" value="P:protein transport"/>
    <property type="evidence" value="ECO:0007669"/>
    <property type="project" value="UniProtKB-KW"/>
</dbReference>
<dbReference type="Proteomes" id="UP001620626">
    <property type="component" value="Unassembled WGS sequence"/>
</dbReference>
<dbReference type="Gene3D" id="1.20.1280.130">
    <property type="match status" value="1"/>
</dbReference>
<evidence type="ECO:0000256" key="4">
    <source>
        <dbReference type="ARBA" id="ARBA00022448"/>
    </source>
</evidence>
<feature type="domain" description="Vacuolar protein sorting-associated protein 54 N-terminal" evidence="10">
    <location>
        <begin position="209"/>
        <end position="364"/>
    </location>
</feature>
<reference evidence="11 12" key="1">
    <citation type="submission" date="2024-10" db="EMBL/GenBank/DDBJ databases">
        <authorList>
            <person name="Kim D."/>
        </authorList>
    </citation>
    <scope>NUCLEOTIDE SEQUENCE [LARGE SCALE GENOMIC DNA]</scope>
    <source>
        <strain evidence="11">BH-2024</strain>
    </source>
</reference>
<evidence type="ECO:0000256" key="3">
    <source>
        <dbReference type="ARBA" id="ARBA00017665"/>
    </source>
</evidence>
<dbReference type="PANTHER" id="PTHR12965:SF0">
    <property type="entry name" value="VACUOLAR PROTEIN SORTING-ASSOCIATED PROTEIN 54"/>
    <property type="match status" value="1"/>
</dbReference>
<organism evidence="11 12">
    <name type="scientific">Heterodera trifolii</name>
    <dbReference type="NCBI Taxonomy" id="157864"/>
    <lineage>
        <taxon>Eukaryota</taxon>
        <taxon>Metazoa</taxon>
        <taxon>Ecdysozoa</taxon>
        <taxon>Nematoda</taxon>
        <taxon>Chromadorea</taxon>
        <taxon>Rhabditida</taxon>
        <taxon>Tylenchina</taxon>
        <taxon>Tylenchomorpha</taxon>
        <taxon>Tylenchoidea</taxon>
        <taxon>Heteroderidae</taxon>
        <taxon>Heteroderinae</taxon>
        <taxon>Heterodera</taxon>
    </lineage>
</organism>
<keyword evidence="5" id="KW-0653">Protein transport</keyword>
<dbReference type="GO" id="GO:0005794">
    <property type="term" value="C:Golgi apparatus"/>
    <property type="evidence" value="ECO:0007669"/>
    <property type="project" value="UniProtKB-SubCell"/>
</dbReference>
<proteinExistence type="inferred from homology"/>
<evidence type="ECO:0000313" key="11">
    <source>
        <dbReference type="EMBL" id="KAL3101343.1"/>
    </source>
</evidence>
<keyword evidence="12" id="KW-1185">Reference proteome</keyword>
<keyword evidence="4" id="KW-0813">Transport</keyword>
<feature type="compositionally biased region" description="Basic and acidic residues" evidence="8">
    <location>
        <begin position="560"/>
        <end position="569"/>
    </location>
</feature>
<feature type="region of interest" description="Disordered" evidence="8">
    <location>
        <begin position="548"/>
        <end position="578"/>
    </location>
</feature>
<dbReference type="EMBL" id="JBICBT010000783">
    <property type="protein sequence ID" value="KAL3101343.1"/>
    <property type="molecule type" value="Genomic_DNA"/>
</dbReference>
<gene>
    <name evidence="11" type="ORF">niasHT_028099</name>
</gene>
<dbReference type="InterPro" id="IPR012501">
    <property type="entry name" value="Vps54_C"/>
</dbReference>
<evidence type="ECO:0000256" key="1">
    <source>
        <dbReference type="ARBA" id="ARBA00004601"/>
    </source>
</evidence>
<dbReference type="Pfam" id="PF10475">
    <property type="entry name" value="Vps54_N"/>
    <property type="match status" value="1"/>
</dbReference>
<dbReference type="InterPro" id="IPR039745">
    <property type="entry name" value="Vps54"/>
</dbReference>